<evidence type="ECO:0000313" key="5">
    <source>
        <dbReference type="Proteomes" id="UP000283458"/>
    </source>
</evidence>
<evidence type="ECO:0000259" key="2">
    <source>
        <dbReference type="Pfam" id="PF00534"/>
    </source>
</evidence>
<dbReference type="Gene3D" id="3.40.50.2000">
    <property type="entry name" value="Glycogen Phosphorylase B"/>
    <property type="match status" value="2"/>
</dbReference>
<dbReference type="InterPro" id="IPR028098">
    <property type="entry name" value="Glyco_trans_4-like_N"/>
</dbReference>
<dbReference type="SUPFAM" id="SSF53756">
    <property type="entry name" value="UDP-Glycosyltransferase/glycogen phosphorylase"/>
    <property type="match status" value="1"/>
</dbReference>
<sequence length="393" mass="41723">MSRSAKNLSIALLTHSTNPRGGVVHALELAEALTALGHRAVVHAPDPSGGGFFRATRCGAVGVPARPIAGGGLAKLVETRIADYLAFFTRRDAARHDIHHAQDGISGNALACLREAGRIPGYFYTVHHLDRFADPAVEARQWRAIANADRVFCVSHLWREILARDHGVEALLVGNGVDRTRFSPQAGPNDGALRARLGLADGPVFLSVGGVEARKNSARLLDAFLIAKQTRPDAQLVIAGGASLLDHSGEARAFEALLDRNPAAAASVIRTGPLPDADMPALFRLADALVFPSLREGFGLVVLEAMASGTPTIVPAIAPFTEHLRPSDALWVDPLDPAAIAAAMTDILHPATAQRLRAAGLRRAAGFGWDACARRHLDAYHALLTQQRSLAHA</sequence>
<dbReference type="PANTHER" id="PTHR46401:SF2">
    <property type="entry name" value="GLYCOSYLTRANSFERASE WBBK-RELATED"/>
    <property type="match status" value="1"/>
</dbReference>
<dbReference type="NCBIfam" id="TIGR04047">
    <property type="entry name" value="MSMEG_0565_glyc"/>
    <property type="match status" value="1"/>
</dbReference>
<dbReference type="Pfam" id="PF13439">
    <property type="entry name" value="Glyco_transf_4"/>
    <property type="match status" value="1"/>
</dbReference>
<feature type="domain" description="Glycosyl transferase family 1" evidence="2">
    <location>
        <begin position="198"/>
        <end position="350"/>
    </location>
</feature>
<reference evidence="4 5" key="1">
    <citation type="submission" date="2018-09" db="EMBL/GenBank/DDBJ databases">
        <authorList>
            <person name="Zhu H."/>
        </authorList>
    </citation>
    <scope>NUCLEOTIDE SEQUENCE [LARGE SCALE GENOMIC DNA]</scope>
    <source>
        <strain evidence="4 5">K2W22B-5</strain>
    </source>
</reference>
<dbReference type="InterPro" id="IPR001296">
    <property type="entry name" value="Glyco_trans_1"/>
</dbReference>
<dbReference type="AlphaFoldDB" id="A0A418W0J0"/>
<gene>
    <name evidence="4" type="ORF">D3877_02415</name>
</gene>
<dbReference type="OrthoDB" id="186663at2"/>
<dbReference type="GO" id="GO:0009103">
    <property type="term" value="P:lipopolysaccharide biosynthetic process"/>
    <property type="evidence" value="ECO:0007669"/>
    <property type="project" value="TreeGrafter"/>
</dbReference>
<dbReference type="Proteomes" id="UP000283458">
    <property type="component" value="Unassembled WGS sequence"/>
</dbReference>
<dbReference type="RefSeq" id="WP_119829169.1">
    <property type="nucleotide sequence ID" value="NZ_QYUL01000001.1"/>
</dbReference>
<dbReference type="EMBL" id="QYUL01000001">
    <property type="protein sequence ID" value="RJF83530.1"/>
    <property type="molecule type" value="Genomic_DNA"/>
</dbReference>
<comment type="caution">
    <text evidence="4">The sequence shown here is derived from an EMBL/GenBank/DDBJ whole genome shotgun (WGS) entry which is preliminary data.</text>
</comment>
<feature type="domain" description="Glycosyltransferase subfamily 4-like N-terminal" evidence="3">
    <location>
        <begin position="20"/>
        <end position="181"/>
    </location>
</feature>
<name>A0A418W0J0_9PROT</name>
<evidence type="ECO:0000256" key="1">
    <source>
        <dbReference type="ARBA" id="ARBA00022679"/>
    </source>
</evidence>
<dbReference type="InterPro" id="IPR023986">
    <property type="entry name" value="GlycosylTfrase_MSMEG0565"/>
</dbReference>
<evidence type="ECO:0000259" key="3">
    <source>
        <dbReference type="Pfam" id="PF13439"/>
    </source>
</evidence>
<organism evidence="4 5">
    <name type="scientific">Azospirillum cavernae</name>
    <dbReference type="NCBI Taxonomy" id="2320860"/>
    <lineage>
        <taxon>Bacteria</taxon>
        <taxon>Pseudomonadati</taxon>
        <taxon>Pseudomonadota</taxon>
        <taxon>Alphaproteobacteria</taxon>
        <taxon>Rhodospirillales</taxon>
        <taxon>Azospirillaceae</taxon>
        <taxon>Azospirillum</taxon>
    </lineage>
</organism>
<dbReference type="GO" id="GO:0016757">
    <property type="term" value="F:glycosyltransferase activity"/>
    <property type="evidence" value="ECO:0007669"/>
    <property type="project" value="InterPro"/>
</dbReference>
<protein>
    <submittedName>
        <fullName evidence="4">MSMEG_0565 family glycosyltransferase</fullName>
    </submittedName>
</protein>
<keyword evidence="1 4" id="KW-0808">Transferase</keyword>
<accession>A0A418W0J0</accession>
<dbReference type="Pfam" id="PF00534">
    <property type="entry name" value="Glycos_transf_1"/>
    <property type="match status" value="1"/>
</dbReference>
<evidence type="ECO:0000313" key="4">
    <source>
        <dbReference type="EMBL" id="RJF83530.1"/>
    </source>
</evidence>
<proteinExistence type="predicted"/>
<dbReference type="PANTHER" id="PTHR46401">
    <property type="entry name" value="GLYCOSYLTRANSFERASE WBBK-RELATED"/>
    <property type="match status" value="1"/>
</dbReference>
<keyword evidence="5" id="KW-1185">Reference proteome</keyword>
<dbReference type="CDD" id="cd03801">
    <property type="entry name" value="GT4_PimA-like"/>
    <property type="match status" value="1"/>
</dbReference>